<dbReference type="EMBL" id="JAHEAC010000005">
    <property type="protein sequence ID" value="MBX8643378.1"/>
    <property type="molecule type" value="Genomic_DNA"/>
</dbReference>
<feature type="domain" description="Thiolase N-terminal" evidence="5">
    <location>
        <begin position="12"/>
        <end position="269"/>
    </location>
</feature>
<dbReference type="InterPro" id="IPR020610">
    <property type="entry name" value="Thiolase_AS"/>
</dbReference>
<comment type="similarity">
    <text evidence="1">Belongs to the thiolase-like superfamily. Thiolase family.</text>
</comment>
<dbReference type="SUPFAM" id="SSF53901">
    <property type="entry name" value="Thiolase-like"/>
    <property type="match status" value="2"/>
</dbReference>
<comment type="caution">
    <text evidence="8">The sequence shown here is derived from an EMBL/GenBank/DDBJ whole genome shotgun (WGS) entry which is preliminary data.</text>
</comment>
<dbReference type="InterPro" id="IPR020615">
    <property type="entry name" value="Thiolase_acyl_enz_int_AS"/>
</dbReference>
<dbReference type="FunFam" id="3.40.47.10:FF:000010">
    <property type="entry name" value="Acetyl-CoA acetyltransferase (Thiolase)"/>
    <property type="match status" value="1"/>
</dbReference>
<accession>A0A8J7YM88</accession>
<evidence type="ECO:0000256" key="2">
    <source>
        <dbReference type="ARBA" id="ARBA00022679"/>
    </source>
</evidence>
<dbReference type="GO" id="GO:0003988">
    <property type="term" value="F:acetyl-CoA C-acyltransferase activity"/>
    <property type="evidence" value="ECO:0007669"/>
    <property type="project" value="UniProtKB-ARBA"/>
</dbReference>
<evidence type="ECO:0000256" key="3">
    <source>
        <dbReference type="ARBA" id="ARBA00023229"/>
    </source>
</evidence>
<evidence type="ECO:0000313" key="8">
    <source>
        <dbReference type="EMBL" id="MBX8643378.1"/>
    </source>
</evidence>
<dbReference type="InterPro" id="IPR020617">
    <property type="entry name" value="Thiolase_C"/>
</dbReference>
<dbReference type="PIRSF" id="PIRSF000429">
    <property type="entry name" value="Ac-CoA_Ac_transf"/>
    <property type="match status" value="1"/>
</dbReference>
<dbReference type="Pfam" id="PF02803">
    <property type="entry name" value="Thiolase_C"/>
    <property type="match status" value="1"/>
</dbReference>
<dbReference type="PANTHER" id="PTHR18919">
    <property type="entry name" value="ACETYL-COA C-ACYLTRANSFERASE"/>
    <property type="match status" value="1"/>
</dbReference>
<dbReference type="CDD" id="cd00751">
    <property type="entry name" value="thiolase"/>
    <property type="match status" value="1"/>
</dbReference>
<dbReference type="InterPro" id="IPR020613">
    <property type="entry name" value="Thiolase_CS"/>
</dbReference>
<organism evidence="8 9">
    <name type="scientific">Candidatus Sysuiplasma superficiale</name>
    <dbReference type="NCBI Taxonomy" id="2823368"/>
    <lineage>
        <taxon>Archaea</taxon>
        <taxon>Methanobacteriati</taxon>
        <taxon>Thermoplasmatota</taxon>
        <taxon>Thermoplasmata</taxon>
        <taxon>Candidatus Sysuiplasmatales</taxon>
        <taxon>Candidatus Sysuiplasmataceae</taxon>
        <taxon>Candidatus Sysuiplasma</taxon>
    </lineage>
</organism>
<evidence type="ECO:0000256" key="1">
    <source>
        <dbReference type="ARBA" id="ARBA00010982"/>
    </source>
</evidence>
<dbReference type="GO" id="GO:0008299">
    <property type="term" value="P:isoprenoid biosynthetic process"/>
    <property type="evidence" value="ECO:0007669"/>
    <property type="project" value="UniProtKB-KW"/>
</dbReference>
<proteinExistence type="inferred from homology"/>
<dbReference type="Proteomes" id="UP000716004">
    <property type="component" value="Unassembled WGS sequence"/>
</dbReference>
<evidence type="ECO:0000259" key="6">
    <source>
        <dbReference type="Pfam" id="PF02803"/>
    </source>
</evidence>
<dbReference type="NCBIfam" id="TIGR01930">
    <property type="entry name" value="AcCoA-C-Actrans"/>
    <property type="match status" value="1"/>
</dbReference>
<dbReference type="PROSITE" id="PS00099">
    <property type="entry name" value="THIOLASE_3"/>
    <property type="match status" value="1"/>
</dbReference>
<dbReference type="InterPro" id="IPR020616">
    <property type="entry name" value="Thiolase_N"/>
</dbReference>
<reference evidence="8" key="1">
    <citation type="submission" date="2021-05" db="EMBL/GenBank/DDBJ databases">
        <title>Genomic insights into ecological role and evolution of a novel Thermoplasmata order Candidatus Sysuiplasmatales.</title>
        <authorList>
            <person name="Yuan Y."/>
        </authorList>
    </citation>
    <scope>NUCLEOTIDE SEQUENCE</scope>
    <source>
        <strain evidence="8">TUT19-bin139</strain>
        <strain evidence="7">YP2-bin.285</strain>
    </source>
</reference>
<feature type="domain" description="Thiolase C-terminal" evidence="6">
    <location>
        <begin position="276"/>
        <end position="398"/>
    </location>
</feature>
<dbReference type="PROSITE" id="PS00737">
    <property type="entry name" value="THIOLASE_2"/>
    <property type="match status" value="1"/>
</dbReference>
<dbReference type="InterPro" id="IPR002155">
    <property type="entry name" value="Thiolase"/>
</dbReference>
<dbReference type="PANTHER" id="PTHR18919:SF107">
    <property type="entry name" value="ACETYL-COA ACETYLTRANSFERASE, CYTOSOLIC"/>
    <property type="match status" value="1"/>
</dbReference>
<evidence type="ECO:0000313" key="7">
    <source>
        <dbReference type="EMBL" id="MBX8631846.1"/>
    </source>
</evidence>
<dbReference type="AlphaFoldDB" id="A0A8J7YM88"/>
<dbReference type="Gene3D" id="3.40.47.10">
    <property type="match status" value="1"/>
</dbReference>
<dbReference type="InterPro" id="IPR016039">
    <property type="entry name" value="Thiolase-like"/>
</dbReference>
<evidence type="ECO:0000313" key="9">
    <source>
        <dbReference type="Proteomes" id="UP000750197"/>
    </source>
</evidence>
<dbReference type="EMBL" id="JAGVSJ010000009">
    <property type="protein sequence ID" value="MBX8631846.1"/>
    <property type="molecule type" value="Genomic_DNA"/>
</dbReference>
<sequence length="399" mass="42639">MTKGEKRLQEAYIVSAVRTPVGRFGGAYRNVSAVQLGKIAVREAIAKAGLSGRDVDEVILGNVLPAGLGQSPARQCAVDAGVPYSSGSFSVNKVCGSGLKAIMLAANSIRVGENSVIVAGGIENMSMSPYISGTSRWGSKYGNVELTDSMIKDGLWDVYNNFHMMITGEIVAERFKISREEADIFALHSQRKALNATEEGFFREEIVPVHIIADGSESSVIRDEGIRPDTTLEKLSALKPKFKKDGICTAGNSSQLSDGASAVVVMSESKIRETGLKPMAKIVDYVTGGTRPEWVMEAPIDTTRKLLERNGIGIGDIDLVEHNEAYATASIAVRKALEIEESRFNISGGAVALGHPLGASGARITTTLLHNMRRLKKERGIATLCLGGGNAVSILIERC</sequence>
<keyword evidence="2" id="KW-0808">Transferase</keyword>
<evidence type="ECO:0000259" key="5">
    <source>
        <dbReference type="Pfam" id="PF00108"/>
    </source>
</evidence>
<protein>
    <submittedName>
        <fullName evidence="8">Thiolase family protein</fullName>
    </submittedName>
</protein>
<evidence type="ECO:0000256" key="4">
    <source>
        <dbReference type="ARBA" id="ARBA00023315"/>
    </source>
</evidence>
<keyword evidence="4" id="KW-0012">Acyltransferase</keyword>
<dbReference type="Proteomes" id="UP000750197">
    <property type="component" value="Unassembled WGS sequence"/>
</dbReference>
<keyword evidence="3" id="KW-0414">Isoprene biosynthesis</keyword>
<gene>
    <name evidence="7" type="ORF">J9259_04925</name>
    <name evidence="8" type="ORF">KIY12_01420</name>
</gene>
<dbReference type="Pfam" id="PF00108">
    <property type="entry name" value="Thiolase_N"/>
    <property type="match status" value="1"/>
</dbReference>
<dbReference type="PROSITE" id="PS00098">
    <property type="entry name" value="THIOLASE_1"/>
    <property type="match status" value="1"/>
</dbReference>
<name>A0A8J7YM88_9ARCH</name>